<dbReference type="GO" id="GO:0009055">
    <property type="term" value="F:electron transfer activity"/>
    <property type="evidence" value="ECO:0007669"/>
    <property type="project" value="TreeGrafter"/>
</dbReference>
<dbReference type="RefSeq" id="WP_188025502.1">
    <property type="nucleotide sequence ID" value="NZ_JACHGR010000002.1"/>
</dbReference>
<evidence type="ECO:0000313" key="3">
    <source>
        <dbReference type="EMBL" id="MBB6054689.1"/>
    </source>
</evidence>
<dbReference type="InterPro" id="IPR046980">
    <property type="entry name" value="KefG/KefF"/>
</dbReference>
<sequence>MKTLIVVSHPYPEQSHTIKSLEQTARSFSDVEVRNLESLYGNDLNNFDVRAEQIAHEAADRVIYMFPVHWFNLTPMLKAYMNTVWAYGWAFGPEGTALKGKQFQVVATAGAAEFTYSHEGIIECTMDEVLSPLKASAKYVGMNYQQPIAFYEAMGADAAKMKSFKEVLVSALSV</sequence>
<dbReference type="EMBL" id="JACHGR010000002">
    <property type="protein sequence ID" value="MBB6054689.1"/>
    <property type="molecule type" value="Genomic_DNA"/>
</dbReference>
<keyword evidence="1" id="KW-0560">Oxidoreductase</keyword>
<comment type="caution">
    <text evidence="3">The sequence shown here is derived from an EMBL/GenBank/DDBJ whole genome shotgun (WGS) entry which is preliminary data.</text>
</comment>
<dbReference type="PANTHER" id="PTHR47307:SF1">
    <property type="entry name" value="GLUTATHIONE-REGULATED POTASSIUM-EFFLUX SYSTEM ANCILLARY PROTEIN KEFG"/>
    <property type="match status" value="1"/>
</dbReference>
<protein>
    <submittedName>
        <fullName evidence="3">Glutathione-regulated potassium-efflux system ancillary protein KefF</fullName>
    </submittedName>
</protein>
<dbReference type="InterPro" id="IPR029039">
    <property type="entry name" value="Flavoprotein-like_sf"/>
</dbReference>
<dbReference type="Pfam" id="PF02525">
    <property type="entry name" value="Flavodoxin_2"/>
    <property type="match status" value="1"/>
</dbReference>
<dbReference type="AlphaFoldDB" id="A0A841G9S3"/>
<evidence type="ECO:0000259" key="2">
    <source>
        <dbReference type="Pfam" id="PF02525"/>
    </source>
</evidence>
<proteinExistence type="predicted"/>
<dbReference type="Gene3D" id="3.40.50.360">
    <property type="match status" value="1"/>
</dbReference>
<keyword evidence="4" id="KW-1185">Reference proteome</keyword>
<evidence type="ECO:0000313" key="4">
    <source>
        <dbReference type="Proteomes" id="UP000585721"/>
    </source>
</evidence>
<dbReference type="PANTHER" id="PTHR47307">
    <property type="entry name" value="GLUTATHIONE-REGULATED POTASSIUM-EFFLUX SYSTEM ANCILLARY PROTEIN KEFG"/>
    <property type="match status" value="1"/>
</dbReference>
<dbReference type="GO" id="GO:0010181">
    <property type="term" value="F:FMN binding"/>
    <property type="evidence" value="ECO:0007669"/>
    <property type="project" value="TreeGrafter"/>
</dbReference>
<dbReference type="Proteomes" id="UP000585721">
    <property type="component" value="Unassembled WGS sequence"/>
</dbReference>
<dbReference type="SUPFAM" id="SSF52218">
    <property type="entry name" value="Flavoproteins"/>
    <property type="match status" value="1"/>
</dbReference>
<feature type="domain" description="Flavodoxin-like fold" evidence="2">
    <location>
        <begin position="1"/>
        <end position="161"/>
    </location>
</feature>
<accession>A0A841G9S3</accession>
<dbReference type="GO" id="GO:0003955">
    <property type="term" value="F:NAD(P)H dehydrogenase (quinone) activity"/>
    <property type="evidence" value="ECO:0007669"/>
    <property type="project" value="TreeGrafter"/>
</dbReference>
<gene>
    <name evidence="3" type="ORF">HNR75_000561</name>
</gene>
<reference evidence="3 4" key="1">
    <citation type="submission" date="2020-08" db="EMBL/GenBank/DDBJ databases">
        <title>Genomic Encyclopedia of Type Strains, Phase IV (KMG-IV): sequencing the most valuable type-strain genomes for metagenomic binning, comparative biology and taxonomic classification.</title>
        <authorList>
            <person name="Goeker M."/>
        </authorList>
    </citation>
    <scope>NUCLEOTIDE SEQUENCE [LARGE SCALE GENOMIC DNA]</scope>
    <source>
        <strain evidence="3 4">DSM 22975</strain>
    </source>
</reference>
<organism evidence="3 4">
    <name type="scientific">Tolumonas osonensis</name>
    <dbReference type="NCBI Taxonomy" id="675874"/>
    <lineage>
        <taxon>Bacteria</taxon>
        <taxon>Pseudomonadati</taxon>
        <taxon>Pseudomonadota</taxon>
        <taxon>Gammaproteobacteria</taxon>
        <taxon>Aeromonadales</taxon>
        <taxon>Aeromonadaceae</taxon>
        <taxon>Tolumonas</taxon>
    </lineage>
</organism>
<name>A0A841G9S3_9GAMM</name>
<dbReference type="InterPro" id="IPR003680">
    <property type="entry name" value="Flavodoxin_fold"/>
</dbReference>
<evidence type="ECO:0000256" key="1">
    <source>
        <dbReference type="ARBA" id="ARBA00023002"/>
    </source>
</evidence>